<protein>
    <recommendedName>
        <fullName evidence="2">DUF2062 domain-containing protein</fullName>
    </recommendedName>
</protein>
<reference key="1">
    <citation type="submission" date="2009-08" db="EMBL/GenBank/DDBJ databases">
        <title>The genome sequence of Spirochaeta thermophila DSM6192.</title>
        <authorList>
            <person name="Angelov A."/>
            <person name="Mientus M."/>
            <person name="Wittenberg S."/>
            <person name="Lehmann R."/>
            <person name="Liesegang H."/>
            <person name="Daniel R."/>
            <person name="Liebl W."/>
        </authorList>
    </citation>
    <scope>NUCLEOTIDE SEQUENCE</scope>
    <source>
        <strain>DSM 6192</strain>
    </source>
</reference>
<dbReference type="Proteomes" id="UP000001296">
    <property type="component" value="Chromosome"/>
</dbReference>
<evidence type="ECO:0000259" key="2">
    <source>
        <dbReference type="Pfam" id="PF09835"/>
    </source>
</evidence>
<organism evidence="3 4">
    <name type="scientific">Winmispira thermophila (strain ATCC 49972 / DSM 6192 / RI 19.B1)</name>
    <name type="common">Spirochaeta thermophila</name>
    <dbReference type="NCBI Taxonomy" id="665571"/>
    <lineage>
        <taxon>Bacteria</taxon>
        <taxon>Pseudomonadati</taxon>
        <taxon>Spirochaetota</taxon>
        <taxon>Spirochaetia</taxon>
        <taxon>Winmispirales</taxon>
        <taxon>Winmispiraceae</taxon>
        <taxon>Winmispira</taxon>
    </lineage>
</organism>
<dbReference type="AlphaFoldDB" id="E0RPD6"/>
<keyword evidence="1" id="KW-1133">Transmembrane helix</keyword>
<dbReference type="eggNOG" id="COG3216">
    <property type="taxonomic scope" value="Bacteria"/>
</dbReference>
<feature type="transmembrane region" description="Helical" evidence="1">
    <location>
        <begin position="56"/>
        <end position="72"/>
    </location>
</feature>
<gene>
    <name evidence="3" type="ordered locus">STHERM_c03570</name>
</gene>
<evidence type="ECO:0000256" key="1">
    <source>
        <dbReference type="SAM" id="Phobius"/>
    </source>
</evidence>
<dbReference type="EMBL" id="CP001698">
    <property type="protein sequence ID" value="ADN01330.1"/>
    <property type="molecule type" value="Genomic_DNA"/>
</dbReference>
<reference evidence="3 4" key="2">
    <citation type="journal article" date="2010" name="J. Bacteriol.">
        <title>Genome sequence of the polysaccharide-degrading, thermophilic anaerobe Spirochaeta thermophila DSM 6192.</title>
        <authorList>
            <person name="Angelov A."/>
            <person name="Liebl S."/>
            <person name="Ballschmiter M."/>
            <person name="Bomeke M."/>
            <person name="Lehmann R."/>
            <person name="Liesegang H."/>
            <person name="Daniel R."/>
            <person name="Liebl W."/>
        </authorList>
    </citation>
    <scope>NUCLEOTIDE SEQUENCE [LARGE SCALE GENOMIC DNA]</scope>
    <source>
        <strain evidence="4">ATCC 49972 / DSM 6192 / RI 19.B1</strain>
    </source>
</reference>
<dbReference type="Pfam" id="PF09835">
    <property type="entry name" value="DUF2062"/>
    <property type="match status" value="1"/>
</dbReference>
<keyword evidence="1" id="KW-0472">Membrane</keyword>
<feature type="transmembrane region" description="Helical" evidence="1">
    <location>
        <begin position="111"/>
        <end position="134"/>
    </location>
</feature>
<dbReference type="InterPro" id="IPR019935">
    <property type="entry name" value="CHP03546"/>
</dbReference>
<dbReference type="HOGENOM" id="CLU_128655_0_0_12"/>
<feature type="transmembrane region" description="Helical" evidence="1">
    <location>
        <begin position="21"/>
        <end position="50"/>
    </location>
</feature>
<dbReference type="PROSITE" id="PS51257">
    <property type="entry name" value="PROKAR_LIPOPROTEIN"/>
    <property type="match status" value="1"/>
</dbReference>
<dbReference type="KEGG" id="sta:STHERM_c03570"/>
<dbReference type="RefSeq" id="WP_013313171.1">
    <property type="nucleotide sequence ID" value="NC_014484.1"/>
</dbReference>
<keyword evidence="1" id="KW-0812">Transmembrane</keyword>
<dbReference type="PaxDb" id="665571-STHERM_c03570"/>
<name>E0RPD6_WINT6</name>
<sequence>MVKALARIIVALNTNVRKEHIAAGIAWGLLLGCIPAGNLLWILLFLFSLILVHNHAAKLLVLALVKLALPLLTPLTDAVGWAVLTHPALVSVWTSLYNLPLVPLFRFNHTLVMGGLTLGTLLWPPVFFLFRFLVDRYRTHMAQRLVQSRWYKALLRIPFVARLKEAIEKTSRILHLVH</sequence>
<dbReference type="NCBIfam" id="TIGR03546">
    <property type="entry name" value="TIGR03546 family protein"/>
    <property type="match status" value="1"/>
</dbReference>
<evidence type="ECO:0000313" key="3">
    <source>
        <dbReference type="EMBL" id="ADN01330.1"/>
    </source>
</evidence>
<proteinExistence type="predicted"/>
<feature type="transmembrane region" description="Helical" evidence="1">
    <location>
        <begin position="79"/>
        <end position="99"/>
    </location>
</feature>
<evidence type="ECO:0000313" key="4">
    <source>
        <dbReference type="Proteomes" id="UP000001296"/>
    </source>
</evidence>
<dbReference type="InterPro" id="IPR018639">
    <property type="entry name" value="DUF2062"/>
</dbReference>
<feature type="domain" description="DUF2062" evidence="2">
    <location>
        <begin position="16"/>
        <end position="140"/>
    </location>
</feature>
<accession>E0RPD6</accession>